<dbReference type="AlphaFoldDB" id="A0A1B6NSQ2"/>
<name>A0A1B6NSQ2_9ZZZZ</name>
<organism evidence="1">
    <name type="scientific">marine sediment metagenome</name>
    <dbReference type="NCBI Taxonomy" id="412755"/>
    <lineage>
        <taxon>unclassified sequences</taxon>
        <taxon>metagenomes</taxon>
        <taxon>ecological metagenomes</taxon>
    </lineage>
</organism>
<protein>
    <submittedName>
        <fullName evidence="1">Uncharacterized protein</fullName>
    </submittedName>
</protein>
<feature type="non-terminal residue" evidence="1">
    <location>
        <position position="1"/>
    </location>
</feature>
<dbReference type="EMBL" id="AYSL01001196">
    <property type="protein sequence ID" value="KTF06368.1"/>
    <property type="molecule type" value="Genomic_DNA"/>
</dbReference>
<reference evidence="1" key="1">
    <citation type="submission" date="2013-11" db="EMBL/GenBank/DDBJ databases">
        <title>Microbial diversity, functional groups and degradation webs in Northern and Southern Mediterranean and Red Sea marine crude oil polluted sites.</title>
        <authorList>
            <person name="Daffonchio D."/>
            <person name="Mapelli F."/>
            <person name="Ferrer M."/>
            <person name="Richter M."/>
            <person name="Cherif A."/>
            <person name="Malkawi H.I."/>
            <person name="Yakimov M.M."/>
            <person name="Abdel-Fattah Y.R."/>
            <person name="Blaghen M."/>
            <person name="Golyshin P.N."/>
            <person name="Kalogerakis N."/>
            <person name="Boon N."/>
            <person name="Magagnini M."/>
            <person name="Fava F."/>
        </authorList>
    </citation>
    <scope>NUCLEOTIDE SEQUENCE</scope>
</reference>
<evidence type="ECO:0000313" key="1">
    <source>
        <dbReference type="EMBL" id="KTF06368.1"/>
    </source>
</evidence>
<sequence>TEIDYLNGEIVRLGEKITSLRQ</sequence>
<proteinExistence type="predicted"/>
<gene>
    <name evidence="1" type="ORF">MGSAQ_002135</name>
</gene>
<accession>A0A1B6NSQ2</accession>
<comment type="caution">
    <text evidence="1">The sequence shown here is derived from an EMBL/GenBank/DDBJ whole genome shotgun (WGS) entry which is preliminary data.</text>
</comment>